<feature type="transmembrane region" description="Helical" evidence="1">
    <location>
        <begin position="77"/>
        <end position="96"/>
    </location>
</feature>
<dbReference type="AlphaFoldDB" id="A0A2H3CNU9"/>
<keyword evidence="1" id="KW-0472">Membrane</keyword>
<organism evidence="2 3">
    <name type="scientific">Armillaria solidipes</name>
    <dbReference type="NCBI Taxonomy" id="1076256"/>
    <lineage>
        <taxon>Eukaryota</taxon>
        <taxon>Fungi</taxon>
        <taxon>Dikarya</taxon>
        <taxon>Basidiomycota</taxon>
        <taxon>Agaricomycotina</taxon>
        <taxon>Agaricomycetes</taxon>
        <taxon>Agaricomycetidae</taxon>
        <taxon>Agaricales</taxon>
        <taxon>Marasmiineae</taxon>
        <taxon>Physalacriaceae</taxon>
        <taxon>Armillaria</taxon>
    </lineage>
</organism>
<protein>
    <submittedName>
        <fullName evidence="2">Uncharacterized protein</fullName>
    </submittedName>
</protein>
<name>A0A2H3CNU9_9AGAR</name>
<evidence type="ECO:0000313" key="3">
    <source>
        <dbReference type="Proteomes" id="UP000218334"/>
    </source>
</evidence>
<dbReference type="EMBL" id="KZ293415">
    <property type="protein sequence ID" value="PBK77783.1"/>
    <property type="molecule type" value="Genomic_DNA"/>
</dbReference>
<reference evidence="3" key="1">
    <citation type="journal article" date="2017" name="Nat. Ecol. Evol.">
        <title>Genome expansion and lineage-specific genetic innovations in the forest pathogenic fungi Armillaria.</title>
        <authorList>
            <person name="Sipos G."/>
            <person name="Prasanna A.N."/>
            <person name="Walter M.C."/>
            <person name="O'Connor E."/>
            <person name="Balint B."/>
            <person name="Krizsan K."/>
            <person name="Kiss B."/>
            <person name="Hess J."/>
            <person name="Varga T."/>
            <person name="Slot J."/>
            <person name="Riley R."/>
            <person name="Boka B."/>
            <person name="Rigling D."/>
            <person name="Barry K."/>
            <person name="Lee J."/>
            <person name="Mihaltcheva S."/>
            <person name="LaButti K."/>
            <person name="Lipzen A."/>
            <person name="Waldron R."/>
            <person name="Moloney N.M."/>
            <person name="Sperisen C."/>
            <person name="Kredics L."/>
            <person name="Vagvoelgyi C."/>
            <person name="Patrignani A."/>
            <person name="Fitzpatrick D."/>
            <person name="Nagy I."/>
            <person name="Doyle S."/>
            <person name="Anderson J.B."/>
            <person name="Grigoriev I.V."/>
            <person name="Gueldener U."/>
            <person name="Muensterkoetter M."/>
            <person name="Nagy L.G."/>
        </authorList>
    </citation>
    <scope>NUCLEOTIDE SEQUENCE [LARGE SCALE GENOMIC DNA]</scope>
    <source>
        <strain evidence="3">28-4</strain>
    </source>
</reference>
<keyword evidence="1" id="KW-0812">Transmembrane</keyword>
<sequence length="97" mass="10758">MAWALFERTYTQSAINLCIEKVNSYIQNLPRTVLLSISPRIDCLLRSQSGTSHCHPRGCSGCSQCIWTPYPRLPVRVKTALVCLLIFVVAAAVLCCS</sequence>
<evidence type="ECO:0000256" key="1">
    <source>
        <dbReference type="SAM" id="Phobius"/>
    </source>
</evidence>
<proteinExistence type="predicted"/>
<accession>A0A2H3CNU9</accession>
<keyword evidence="3" id="KW-1185">Reference proteome</keyword>
<keyword evidence="1" id="KW-1133">Transmembrane helix</keyword>
<gene>
    <name evidence="2" type="ORF">ARMSODRAFT_946653</name>
</gene>
<dbReference type="Proteomes" id="UP000218334">
    <property type="component" value="Unassembled WGS sequence"/>
</dbReference>
<evidence type="ECO:0000313" key="2">
    <source>
        <dbReference type="EMBL" id="PBK77783.1"/>
    </source>
</evidence>